<dbReference type="CDD" id="cd06225">
    <property type="entry name" value="HAMP"/>
    <property type="match status" value="1"/>
</dbReference>
<dbReference type="Gene3D" id="6.10.340.10">
    <property type="match status" value="1"/>
</dbReference>
<evidence type="ECO:0000256" key="12">
    <source>
        <dbReference type="ARBA" id="ARBA00022989"/>
    </source>
</evidence>
<dbReference type="SMART" id="SM00387">
    <property type="entry name" value="HATPase_c"/>
    <property type="match status" value="1"/>
</dbReference>
<dbReference type="Pfam" id="PF02518">
    <property type="entry name" value="HATPase_c"/>
    <property type="match status" value="1"/>
</dbReference>
<dbReference type="GO" id="GO:0005886">
    <property type="term" value="C:plasma membrane"/>
    <property type="evidence" value="ECO:0007669"/>
    <property type="project" value="UniProtKB-SubCell"/>
</dbReference>
<evidence type="ECO:0000256" key="10">
    <source>
        <dbReference type="ARBA" id="ARBA00022777"/>
    </source>
</evidence>
<dbReference type="EC" id="2.7.13.3" evidence="3"/>
<keyword evidence="13" id="KW-0902">Two-component regulatory system</keyword>
<evidence type="ECO:0000256" key="3">
    <source>
        <dbReference type="ARBA" id="ARBA00012438"/>
    </source>
</evidence>
<dbReference type="PRINTS" id="PR00344">
    <property type="entry name" value="BCTRLSENSOR"/>
</dbReference>
<feature type="transmembrane region" description="Helical" evidence="15">
    <location>
        <begin position="147"/>
        <end position="167"/>
    </location>
</feature>
<comment type="catalytic activity">
    <reaction evidence="1">
        <text>ATP + protein L-histidine = ADP + protein N-phospho-L-histidine.</text>
        <dbReference type="EC" id="2.7.13.3"/>
    </reaction>
</comment>
<keyword evidence="6" id="KW-0597">Phosphoprotein</keyword>
<dbReference type="Pfam" id="PF00672">
    <property type="entry name" value="HAMP"/>
    <property type="match status" value="1"/>
</dbReference>
<dbReference type="SUPFAM" id="SSF47384">
    <property type="entry name" value="Homodimeric domain of signal transducing histidine kinase"/>
    <property type="match status" value="1"/>
</dbReference>
<keyword evidence="7" id="KW-0808">Transferase</keyword>
<dbReference type="InterPro" id="IPR041610">
    <property type="entry name" value="ArlS_N"/>
</dbReference>
<evidence type="ECO:0000259" key="17">
    <source>
        <dbReference type="PROSITE" id="PS50885"/>
    </source>
</evidence>
<dbReference type="InterPro" id="IPR003661">
    <property type="entry name" value="HisK_dim/P_dom"/>
</dbReference>
<feature type="domain" description="HAMP" evidence="17">
    <location>
        <begin position="173"/>
        <end position="227"/>
    </location>
</feature>
<dbReference type="Proteomes" id="UP001139179">
    <property type="component" value="Unassembled WGS sequence"/>
</dbReference>
<dbReference type="InterPro" id="IPR036097">
    <property type="entry name" value="HisK_dim/P_sf"/>
</dbReference>
<dbReference type="InterPro" id="IPR050428">
    <property type="entry name" value="TCS_sensor_his_kinase"/>
</dbReference>
<dbReference type="InterPro" id="IPR005467">
    <property type="entry name" value="His_kinase_dom"/>
</dbReference>
<evidence type="ECO:0000256" key="7">
    <source>
        <dbReference type="ARBA" id="ARBA00022679"/>
    </source>
</evidence>
<dbReference type="Gene3D" id="1.10.287.130">
    <property type="match status" value="1"/>
</dbReference>
<keyword evidence="19" id="KW-1185">Reference proteome</keyword>
<dbReference type="AlphaFoldDB" id="A0A9X2IM13"/>
<dbReference type="InterPro" id="IPR036890">
    <property type="entry name" value="HATPase_C_sf"/>
</dbReference>
<keyword evidence="5" id="KW-1003">Cell membrane</keyword>
<comment type="caution">
    <text evidence="18">The sequence shown here is derived from an EMBL/GenBank/DDBJ whole genome shotgun (WGS) entry which is preliminary data.</text>
</comment>
<evidence type="ECO:0000313" key="18">
    <source>
        <dbReference type="EMBL" id="MCM3712595.1"/>
    </source>
</evidence>
<dbReference type="EMBL" id="JAMBOL010000001">
    <property type="protein sequence ID" value="MCM3712595.1"/>
    <property type="molecule type" value="Genomic_DNA"/>
</dbReference>
<dbReference type="PROSITE" id="PS50109">
    <property type="entry name" value="HIS_KIN"/>
    <property type="match status" value="1"/>
</dbReference>
<evidence type="ECO:0000256" key="1">
    <source>
        <dbReference type="ARBA" id="ARBA00000085"/>
    </source>
</evidence>
<feature type="transmembrane region" description="Helical" evidence="15">
    <location>
        <begin position="7"/>
        <end position="30"/>
    </location>
</feature>
<evidence type="ECO:0000313" key="19">
    <source>
        <dbReference type="Proteomes" id="UP001139179"/>
    </source>
</evidence>
<dbReference type="InterPro" id="IPR004358">
    <property type="entry name" value="Sig_transdc_His_kin-like_C"/>
</dbReference>
<dbReference type="SUPFAM" id="SSF55874">
    <property type="entry name" value="ATPase domain of HSP90 chaperone/DNA topoisomerase II/histidine kinase"/>
    <property type="match status" value="1"/>
</dbReference>
<reference evidence="18" key="1">
    <citation type="submission" date="2022-05" db="EMBL/GenBank/DDBJ databases">
        <title>Comparative Genomics of Spacecraft Associated Microbes.</title>
        <authorList>
            <person name="Tran M.T."/>
            <person name="Wright A."/>
            <person name="Seuylemezian A."/>
            <person name="Eisen J."/>
            <person name="Coil D."/>
        </authorList>
    </citation>
    <scope>NUCLEOTIDE SEQUENCE</scope>
    <source>
        <strain evidence="18">214.1.1</strain>
    </source>
</reference>
<dbReference type="PROSITE" id="PS50885">
    <property type="entry name" value="HAMP"/>
    <property type="match status" value="1"/>
</dbReference>
<keyword evidence="8 15" id="KW-0812">Transmembrane</keyword>
<dbReference type="SMART" id="SM00388">
    <property type="entry name" value="HisKA"/>
    <property type="match status" value="1"/>
</dbReference>
<evidence type="ECO:0000256" key="5">
    <source>
        <dbReference type="ARBA" id="ARBA00022475"/>
    </source>
</evidence>
<dbReference type="Pfam" id="PF00512">
    <property type="entry name" value="HisKA"/>
    <property type="match status" value="1"/>
</dbReference>
<dbReference type="InterPro" id="IPR003660">
    <property type="entry name" value="HAMP_dom"/>
</dbReference>
<dbReference type="PANTHER" id="PTHR45436">
    <property type="entry name" value="SENSOR HISTIDINE KINASE YKOH"/>
    <property type="match status" value="1"/>
</dbReference>
<dbReference type="FunFam" id="1.10.287.130:FF:000001">
    <property type="entry name" value="Two-component sensor histidine kinase"/>
    <property type="match status" value="1"/>
</dbReference>
<comment type="subcellular location">
    <subcellularLocation>
        <location evidence="2">Cell membrane</location>
        <topology evidence="2">Multi-pass membrane protein</topology>
    </subcellularLocation>
</comment>
<evidence type="ECO:0000256" key="9">
    <source>
        <dbReference type="ARBA" id="ARBA00022741"/>
    </source>
</evidence>
<evidence type="ECO:0000259" key="16">
    <source>
        <dbReference type="PROSITE" id="PS50109"/>
    </source>
</evidence>
<evidence type="ECO:0000256" key="15">
    <source>
        <dbReference type="SAM" id="Phobius"/>
    </source>
</evidence>
<dbReference type="FunFam" id="3.30.565.10:FF:000006">
    <property type="entry name" value="Sensor histidine kinase WalK"/>
    <property type="match status" value="1"/>
</dbReference>
<evidence type="ECO:0000256" key="4">
    <source>
        <dbReference type="ARBA" id="ARBA00015735"/>
    </source>
</evidence>
<dbReference type="PANTHER" id="PTHR45436:SF5">
    <property type="entry name" value="SENSOR HISTIDINE KINASE TRCS"/>
    <property type="match status" value="1"/>
</dbReference>
<evidence type="ECO:0000256" key="13">
    <source>
        <dbReference type="ARBA" id="ARBA00023012"/>
    </source>
</evidence>
<dbReference type="CDD" id="cd00075">
    <property type="entry name" value="HATPase"/>
    <property type="match status" value="1"/>
</dbReference>
<sequence>MRISRRITWFSTVWLFVLLVIVNSGVYFLFAHRTAETELDRIMSQAETIAEALRGDQGNAANLLAAYVPRDGMVRIIRENGSEAVTVTKYPELRAIPHSYTTGQEKEQLHAQERRMAVARFPLIWNDGSVVALEVIEPMESYESTLATLRLVLVIASLFILLPAFLAGRALSRLLLYPIQALKETMEDIRRSGSFQRIEVPAEPKDELDQMGATFNGMIELLEKNYEKQQQFVSDASHELRTPLTVIESYARLLQRWGKKDPERLEEAIHAIAEEAERMKGLTEQMLALATGEPDRTLELRRVQIDVLAEQTAKKLEQAYERKLHVEAAEACIVFGDEPRLKQLLFILCENALKYSEDDVIISLKNHEDSVEMNVTDKGIGIPKKDLPHVFERFFRVDKARSRQTGGSGLGLSIAKAIVDAHQGKIVVTSKEGAGTTFTVTLPRRGEIEVKSDG</sequence>
<dbReference type="GO" id="GO:0005524">
    <property type="term" value="F:ATP binding"/>
    <property type="evidence" value="ECO:0007669"/>
    <property type="project" value="UniProtKB-KW"/>
</dbReference>
<keyword evidence="10 18" id="KW-0418">Kinase</keyword>
<evidence type="ECO:0000256" key="8">
    <source>
        <dbReference type="ARBA" id="ARBA00022692"/>
    </source>
</evidence>
<evidence type="ECO:0000256" key="11">
    <source>
        <dbReference type="ARBA" id="ARBA00022840"/>
    </source>
</evidence>
<dbReference type="InterPro" id="IPR003594">
    <property type="entry name" value="HATPase_dom"/>
</dbReference>
<feature type="domain" description="Histidine kinase" evidence="16">
    <location>
        <begin position="235"/>
        <end position="446"/>
    </location>
</feature>
<keyword evidence="9" id="KW-0547">Nucleotide-binding</keyword>
<evidence type="ECO:0000256" key="2">
    <source>
        <dbReference type="ARBA" id="ARBA00004651"/>
    </source>
</evidence>
<keyword evidence="12 15" id="KW-1133">Transmembrane helix</keyword>
<keyword evidence="11" id="KW-0067">ATP-binding</keyword>
<proteinExistence type="predicted"/>
<accession>A0A9X2IM13</accession>
<protein>
    <recommendedName>
        <fullName evidence="4">Signal transduction histidine-protein kinase ArlS</fullName>
        <ecNumber evidence="3">2.7.13.3</ecNumber>
    </recommendedName>
</protein>
<name>A0A9X2IM13_9BACI</name>
<dbReference type="Pfam" id="PF18719">
    <property type="entry name" value="ArlS_N"/>
    <property type="match status" value="1"/>
</dbReference>
<dbReference type="Gene3D" id="3.30.565.10">
    <property type="entry name" value="Histidine kinase-like ATPase, C-terminal domain"/>
    <property type="match status" value="1"/>
</dbReference>
<dbReference type="RefSeq" id="WP_251221470.1">
    <property type="nucleotide sequence ID" value="NZ_JAMBOL010000001.1"/>
</dbReference>
<dbReference type="GO" id="GO:0000155">
    <property type="term" value="F:phosphorelay sensor kinase activity"/>
    <property type="evidence" value="ECO:0007669"/>
    <property type="project" value="InterPro"/>
</dbReference>
<keyword evidence="14 15" id="KW-0472">Membrane</keyword>
<gene>
    <name evidence="18" type="ORF">M3202_00740</name>
</gene>
<organism evidence="18 19">
    <name type="scientific">Halalkalibacter oceani</name>
    <dbReference type="NCBI Taxonomy" id="1653776"/>
    <lineage>
        <taxon>Bacteria</taxon>
        <taxon>Bacillati</taxon>
        <taxon>Bacillota</taxon>
        <taxon>Bacilli</taxon>
        <taxon>Bacillales</taxon>
        <taxon>Bacillaceae</taxon>
        <taxon>Halalkalibacter</taxon>
    </lineage>
</organism>
<evidence type="ECO:0000256" key="14">
    <source>
        <dbReference type="ARBA" id="ARBA00023136"/>
    </source>
</evidence>
<dbReference type="CDD" id="cd00082">
    <property type="entry name" value="HisKA"/>
    <property type="match status" value="1"/>
</dbReference>
<evidence type="ECO:0000256" key="6">
    <source>
        <dbReference type="ARBA" id="ARBA00022553"/>
    </source>
</evidence>
<dbReference type="SMART" id="SM00304">
    <property type="entry name" value="HAMP"/>
    <property type="match status" value="1"/>
</dbReference>